<dbReference type="GO" id="GO:0003723">
    <property type="term" value="F:RNA binding"/>
    <property type="evidence" value="ECO:0007669"/>
    <property type="project" value="InterPro"/>
</dbReference>
<dbReference type="Pfam" id="PF00271">
    <property type="entry name" value="Helicase_C"/>
    <property type="match status" value="1"/>
</dbReference>
<feature type="domain" description="Helicase ATP-binding" evidence="11">
    <location>
        <begin position="66"/>
        <end position="237"/>
    </location>
</feature>
<feature type="region of interest" description="Disordered" evidence="10">
    <location>
        <begin position="587"/>
        <end position="644"/>
    </location>
</feature>
<dbReference type="InterPro" id="IPR044742">
    <property type="entry name" value="DEAD/DEAH_RhlB"/>
</dbReference>
<dbReference type="CDD" id="cd18787">
    <property type="entry name" value="SF2_C_DEAD"/>
    <property type="match status" value="1"/>
</dbReference>
<dbReference type="CDD" id="cd00268">
    <property type="entry name" value="DEADc"/>
    <property type="match status" value="1"/>
</dbReference>
<evidence type="ECO:0000256" key="10">
    <source>
        <dbReference type="SAM" id="MobiDB-lite"/>
    </source>
</evidence>
<dbReference type="Pfam" id="PF03880">
    <property type="entry name" value="DbpA"/>
    <property type="match status" value="1"/>
</dbReference>
<evidence type="ECO:0000256" key="9">
    <source>
        <dbReference type="RuleBase" id="RU000492"/>
    </source>
</evidence>
<evidence type="ECO:0000256" key="2">
    <source>
        <dbReference type="ARBA" id="ARBA00022741"/>
    </source>
</evidence>
<dbReference type="InterPro" id="IPR011545">
    <property type="entry name" value="DEAD/DEAH_box_helicase_dom"/>
</dbReference>
<accession>A0A1M6XZH9</accession>
<organism evidence="14 15">
    <name type="scientific">Fibrobacter intestinalis</name>
    <dbReference type="NCBI Taxonomy" id="28122"/>
    <lineage>
        <taxon>Bacteria</taxon>
        <taxon>Pseudomonadati</taxon>
        <taxon>Fibrobacterota</taxon>
        <taxon>Fibrobacteria</taxon>
        <taxon>Fibrobacterales</taxon>
        <taxon>Fibrobacteraceae</taxon>
        <taxon>Fibrobacter</taxon>
    </lineage>
</organism>
<feature type="compositionally biased region" description="Polar residues" evidence="10">
    <location>
        <begin position="18"/>
        <end position="28"/>
    </location>
</feature>
<proteinExistence type="inferred from homology"/>
<dbReference type="PROSITE" id="PS00039">
    <property type="entry name" value="DEAD_ATP_HELICASE"/>
    <property type="match status" value="1"/>
</dbReference>
<dbReference type="InterPro" id="IPR005580">
    <property type="entry name" value="DbpA/CsdA_RNA-bd_dom"/>
</dbReference>
<gene>
    <name evidence="14" type="ORF">SAMN05720469_13610</name>
</gene>
<evidence type="ECO:0000256" key="6">
    <source>
        <dbReference type="ARBA" id="ARBA00023016"/>
    </source>
</evidence>
<evidence type="ECO:0000313" key="15">
    <source>
        <dbReference type="Proteomes" id="UP000184275"/>
    </source>
</evidence>
<dbReference type="InterPro" id="IPR000629">
    <property type="entry name" value="RNA-helicase_DEAD-box_CS"/>
</dbReference>
<feature type="compositionally biased region" description="Polar residues" evidence="10">
    <location>
        <begin position="1"/>
        <end position="11"/>
    </location>
</feature>
<evidence type="ECO:0000259" key="12">
    <source>
        <dbReference type="PROSITE" id="PS51194"/>
    </source>
</evidence>
<keyword evidence="2 9" id="KW-0547">Nucleotide-binding</keyword>
<dbReference type="InterPro" id="IPR014014">
    <property type="entry name" value="RNA_helicase_DEAD_Q_motif"/>
</dbReference>
<feature type="compositionally biased region" description="Basic and acidic residues" evidence="10">
    <location>
        <begin position="587"/>
        <end position="612"/>
    </location>
</feature>
<dbReference type="InterPro" id="IPR034415">
    <property type="entry name" value="CsdA_RRM"/>
</dbReference>
<keyword evidence="3 9" id="KW-0378">Hydrolase</keyword>
<keyword evidence="5 9" id="KW-0067">ATP-binding</keyword>
<dbReference type="InterPro" id="IPR027417">
    <property type="entry name" value="P-loop_NTPase"/>
</dbReference>
<dbReference type="SMART" id="SM00490">
    <property type="entry name" value="HELICc"/>
    <property type="match status" value="1"/>
</dbReference>
<dbReference type="InterPro" id="IPR001650">
    <property type="entry name" value="Helicase_C-like"/>
</dbReference>
<evidence type="ECO:0000256" key="8">
    <source>
        <dbReference type="PROSITE-ProRule" id="PRU00552"/>
    </source>
</evidence>
<dbReference type="AlphaFoldDB" id="A0A1M6XZH9"/>
<dbReference type="SMART" id="SM00487">
    <property type="entry name" value="DEXDc"/>
    <property type="match status" value="1"/>
</dbReference>
<dbReference type="GO" id="GO:0005829">
    <property type="term" value="C:cytosol"/>
    <property type="evidence" value="ECO:0007669"/>
    <property type="project" value="TreeGrafter"/>
</dbReference>
<evidence type="ECO:0000313" key="14">
    <source>
        <dbReference type="EMBL" id="SHL11374.1"/>
    </source>
</evidence>
<dbReference type="GO" id="GO:0003724">
    <property type="term" value="F:RNA helicase activity"/>
    <property type="evidence" value="ECO:0007669"/>
    <property type="project" value="InterPro"/>
</dbReference>
<evidence type="ECO:0000256" key="1">
    <source>
        <dbReference type="ARBA" id="ARBA00022490"/>
    </source>
</evidence>
<dbReference type="Proteomes" id="UP000184275">
    <property type="component" value="Unassembled WGS sequence"/>
</dbReference>
<feature type="compositionally biased region" description="Basic and acidic residues" evidence="10">
    <location>
        <begin position="621"/>
        <end position="635"/>
    </location>
</feature>
<evidence type="ECO:0000259" key="13">
    <source>
        <dbReference type="PROSITE" id="PS51195"/>
    </source>
</evidence>
<keyword evidence="15" id="KW-1185">Reference proteome</keyword>
<dbReference type="InterPro" id="IPR014001">
    <property type="entry name" value="Helicase_ATP-bd"/>
</dbReference>
<dbReference type="PROSITE" id="PS51192">
    <property type="entry name" value="HELICASE_ATP_BIND_1"/>
    <property type="match status" value="1"/>
</dbReference>
<dbReference type="InterPro" id="IPR012677">
    <property type="entry name" value="Nucleotide-bd_a/b_plait_sf"/>
</dbReference>
<keyword evidence="6" id="KW-0346">Stress response</keyword>
<dbReference type="GO" id="GO:0005524">
    <property type="term" value="F:ATP binding"/>
    <property type="evidence" value="ECO:0007669"/>
    <property type="project" value="UniProtKB-KW"/>
</dbReference>
<feature type="domain" description="DEAD-box RNA helicase Q" evidence="13">
    <location>
        <begin position="35"/>
        <end position="63"/>
    </location>
</feature>
<dbReference type="SUPFAM" id="SSF52540">
    <property type="entry name" value="P-loop containing nucleoside triphosphate hydrolases"/>
    <property type="match status" value="1"/>
</dbReference>
<dbReference type="PROSITE" id="PS51195">
    <property type="entry name" value="Q_MOTIF"/>
    <property type="match status" value="1"/>
</dbReference>
<dbReference type="CDD" id="cd12499">
    <property type="entry name" value="RRM_EcCsdA_like"/>
    <property type="match status" value="1"/>
</dbReference>
<dbReference type="PANTHER" id="PTHR47959">
    <property type="entry name" value="ATP-DEPENDENT RNA HELICASE RHLE-RELATED"/>
    <property type="match status" value="1"/>
</dbReference>
<keyword evidence="1" id="KW-0963">Cytoplasm</keyword>
<dbReference type="PANTHER" id="PTHR47959:SF1">
    <property type="entry name" value="ATP-DEPENDENT RNA HELICASE DBPA"/>
    <property type="match status" value="1"/>
</dbReference>
<keyword evidence="4 9" id="KW-0347">Helicase</keyword>
<feature type="region of interest" description="Disordered" evidence="10">
    <location>
        <begin position="475"/>
        <end position="507"/>
    </location>
</feature>
<evidence type="ECO:0000256" key="5">
    <source>
        <dbReference type="ARBA" id="ARBA00022840"/>
    </source>
</evidence>
<evidence type="ECO:0000259" key="11">
    <source>
        <dbReference type="PROSITE" id="PS51192"/>
    </source>
</evidence>
<dbReference type="Pfam" id="PF25399">
    <property type="entry name" value="DeaD_dimer"/>
    <property type="match status" value="1"/>
</dbReference>
<name>A0A1M6XZH9_9BACT</name>
<feature type="compositionally biased region" description="Basic and acidic residues" evidence="10">
    <location>
        <begin position="476"/>
        <end position="506"/>
    </location>
</feature>
<evidence type="ECO:0000256" key="7">
    <source>
        <dbReference type="ARBA" id="ARBA00038437"/>
    </source>
</evidence>
<dbReference type="Gene3D" id="3.40.50.300">
    <property type="entry name" value="P-loop containing nucleotide triphosphate hydrolases"/>
    <property type="match status" value="2"/>
</dbReference>
<dbReference type="PROSITE" id="PS51194">
    <property type="entry name" value="HELICASE_CTER"/>
    <property type="match status" value="1"/>
</dbReference>
<feature type="domain" description="Helicase C-terminal" evidence="12">
    <location>
        <begin position="248"/>
        <end position="408"/>
    </location>
</feature>
<dbReference type="Gene3D" id="3.30.70.330">
    <property type="match status" value="1"/>
</dbReference>
<evidence type="ECO:0000256" key="4">
    <source>
        <dbReference type="ARBA" id="ARBA00022806"/>
    </source>
</evidence>
<dbReference type="Pfam" id="PF00270">
    <property type="entry name" value="DEAD"/>
    <property type="match status" value="1"/>
</dbReference>
<dbReference type="GO" id="GO:0016787">
    <property type="term" value="F:hydrolase activity"/>
    <property type="evidence" value="ECO:0007669"/>
    <property type="project" value="UniProtKB-KW"/>
</dbReference>
<dbReference type="InterPro" id="IPR057325">
    <property type="entry name" value="DeaD_dimer"/>
</dbReference>
<sequence>MTQIENPNNLPGQEVLDPNSTAIQQENSDSSEKSLKFSDLGLSAEVLEGVQKAGYETPSPIQAKAIPIFLSGKNLLGTAQTGTGKTAAFTLPLLSRIAFKKNETSMLVLSPTRELAIQVAEAIQHFAVAMPQVHIVPVYGGQDIGIQLRALKRTPQIVVATPGRLIDHLKRKTISLENVQAVVLDEADEMLDMGFMDEVEEILSKIPAEAQRGLFSATMPANVKKIIERYLGKYEEACIEAKTATVDKVRQRYLTIRSEQKMEALTRVLEGEAYDGVIIFVRTKQSTAEVAERLEARGFNAAPLSGDLAQTLRERTINRLKEGKIDIVVATDVAARGLDVERISHVINYDIPYDTESYVHRIGRTARAGREGNAILFITPRERRLLKMIEKATRKAIDPMEVPTGEQISEHRVNAFKQKVFDTIDAGNLEEFRNLIEKLVEEKGIPALEIAAAVTKLAQAGQPIFPTDLPDIKSVPLREERKKAREDKFGNGPKEDRAERGRREENENGVEAGFERYYLGVGKRDHVSPRDIVGAIAGESGMESSEIGRIKLFDRFSTVELPEGLAPEIKLILEEMTIRGYPTKFRLMTDDKPFPKERPSFGEKRHRDSISRKERRHGKRDSHDRPFRERDDRPFRKTRRFGRH</sequence>
<feature type="region of interest" description="Disordered" evidence="10">
    <location>
        <begin position="1"/>
        <end position="34"/>
    </location>
</feature>
<dbReference type="InterPro" id="IPR050079">
    <property type="entry name" value="DEAD_box_RNA_helicase"/>
</dbReference>
<evidence type="ECO:0000256" key="3">
    <source>
        <dbReference type="ARBA" id="ARBA00022801"/>
    </source>
</evidence>
<feature type="short sequence motif" description="Q motif" evidence="8">
    <location>
        <begin position="35"/>
        <end position="63"/>
    </location>
</feature>
<comment type="similarity">
    <text evidence="7 9">Belongs to the DEAD box helicase family.</text>
</comment>
<protein>
    <submittedName>
        <fullName evidence="14">ATP-dependent RNA helicase CsdA</fullName>
    </submittedName>
</protein>
<dbReference type="EMBL" id="FRAW01000036">
    <property type="protein sequence ID" value="SHL11374.1"/>
    <property type="molecule type" value="Genomic_DNA"/>
</dbReference>
<reference evidence="15" key="1">
    <citation type="submission" date="2016-11" db="EMBL/GenBank/DDBJ databases">
        <authorList>
            <person name="Varghese N."/>
            <person name="Submissions S."/>
        </authorList>
    </citation>
    <scope>NUCLEOTIDE SEQUENCE [LARGE SCALE GENOMIC DNA]</scope>
    <source>
        <strain evidence="15">UWOS</strain>
    </source>
</reference>
<dbReference type="RefSeq" id="WP_083545884.1">
    <property type="nucleotide sequence ID" value="NZ_FRAW01000036.1"/>
</dbReference>